<dbReference type="SMART" id="SM00192">
    <property type="entry name" value="LDLa"/>
    <property type="match status" value="1"/>
</dbReference>
<feature type="chain" id="PRO_5040157352" description="CUB domain-containing protein" evidence="4">
    <location>
        <begin position="25"/>
        <end position="336"/>
    </location>
</feature>
<feature type="domain" description="CUB" evidence="5">
    <location>
        <begin position="37"/>
        <end position="180"/>
    </location>
</feature>
<evidence type="ECO:0000256" key="1">
    <source>
        <dbReference type="ARBA" id="ARBA00023157"/>
    </source>
</evidence>
<dbReference type="InterPro" id="IPR036055">
    <property type="entry name" value="LDL_receptor-like_sf"/>
</dbReference>
<comment type="caution">
    <text evidence="6">The sequence shown here is derived from an EMBL/GenBank/DDBJ whole genome shotgun (WGS) entry which is preliminary data.</text>
</comment>
<dbReference type="AlphaFoldDB" id="A0A9Q0X925"/>
<dbReference type="InterPro" id="IPR042333">
    <property type="entry name" value="LRAD2/Mig-13-like"/>
</dbReference>
<accession>A0A9Q0X925</accession>
<dbReference type="InterPro" id="IPR035914">
    <property type="entry name" value="Sperma_CUB_dom_sf"/>
</dbReference>
<dbReference type="Gene3D" id="4.10.400.10">
    <property type="entry name" value="Low-density Lipoprotein Receptor"/>
    <property type="match status" value="1"/>
</dbReference>
<keyword evidence="4" id="KW-0732">Signal</keyword>
<dbReference type="PANTHER" id="PTHR24652">
    <property type="entry name" value="LOW-DENSITY LIPOPROTEIN RECEPTOR CLASS A DOMAIN-CONTAINING PROTEIN 2"/>
    <property type="match status" value="1"/>
</dbReference>
<protein>
    <recommendedName>
        <fullName evidence="5">CUB domain-containing protein</fullName>
    </recommendedName>
</protein>
<gene>
    <name evidence="6" type="ORF">JRQ81_009930</name>
</gene>
<dbReference type="CDD" id="cd00041">
    <property type="entry name" value="CUB"/>
    <property type="match status" value="1"/>
</dbReference>
<feature type="signal peptide" evidence="4">
    <location>
        <begin position="1"/>
        <end position="24"/>
    </location>
</feature>
<dbReference type="Pfam" id="PF00057">
    <property type="entry name" value="Ldl_recept_a"/>
    <property type="match status" value="1"/>
</dbReference>
<dbReference type="Proteomes" id="UP001142489">
    <property type="component" value="Unassembled WGS sequence"/>
</dbReference>
<keyword evidence="1" id="KW-1015">Disulfide bond</keyword>
<dbReference type="CDD" id="cd00112">
    <property type="entry name" value="LDLa"/>
    <property type="match status" value="1"/>
</dbReference>
<dbReference type="Gene3D" id="2.60.120.290">
    <property type="entry name" value="Spermadhesin, CUB domain"/>
    <property type="match status" value="1"/>
</dbReference>
<proteinExistence type="predicted"/>
<name>A0A9Q0X925_9SAUR</name>
<evidence type="ECO:0000259" key="5">
    <source>
        <dbReference type="PROSITE" id="PS01180"/>
    </source>
</evidence>
<dbReference type="PANTHER" id="PTHR24652:SF67">
    <property type="entry name" value="LOW-DENSITY LIPOPROTEIN RECEPTOR CLASS A DOMAIN-CONTAINING PROTEIN 2"/>
    <property type="match status" value="1"/>
</dbReference>
<organism evidence="6 7">
    <name type="scientific">Phrynocephalus forsythii</name>
    <dbReference type="NCBI Taxonomy" id="171643"/>
    <lineage>
        <taxon>Eukaryota</taxon>
        <taxon>Metazoa</taxon>
        <taxon>Chordata</taxon>
        <taxon>Craniata</taxon>
        <taxon>Vertebrata</taxon>
        <taxon>Euteleostomi</taxon>
        <taxon>Lepidosauria</taxon>
        <taxon>Squamata</taxon>
        <taxon>Bifurcata</taxon>
        <taxon>Unidentata</taxon>
        <taxon>Episquamata</taxon>
        <taxon>Toxicofera</taxon>
        <taxon>Iguania</taxon>
        <taxon>Acrodonta</taxon>
        <taxon>Agamidae</taxon>
        <taxon>Agaminae</taxon>
        <taxon>Phrynocephalus</taxon>
    </lineage>
</organism>
<dbReference type="SUPFAM" id="SSF57424">
    <property type="entry name" value="LDL receptor-like module"/>
    <property type="match status" value="1"/>
</dbReference>
<evidence type="ECO:0000256" key="2">
    <source>
        <dbReference type="PROSITE-ProRule" id="PRU00124"/>
    </source>
</evidence>
<sequence>MGRGKSLPPAWAKGLLLLTLRVSAASVMQTVSLVDSCGKTLHGDGMALTSHSESRRYYFVAAGTDCQLTLQAASPQDKVRFQFRFFLVYNMLRSPSATPPGTTVDLHAPASAQETAGPCATGSYLQFHDGRDHTARPLRGPLCGKTIPRPLLSSGRFLTLRLVTRGHHPRVDFVGDFTSLRTGLNASACRAESYFPCRNGHCIPRSLVCDGRMVDNCGDGTDQAVQPSAWCEGPPTPVSVLPSEAVGVRPKPATCEERQETPRQPPGVIPGTRQTSAGCSWPPWPPSPGLSCSSVAAGTQAGSSGASGPAGTCRGAIPSAPPATSAHAAAPTGRLR</sequence>
<dbReference type="PROSITE" id="PS50068">
    <property type="entry name" value="LDLRA_2"/>
    <property type="match status" value="1"/>
</dbReference>
<evidence type="ECO:0000313" key="7">
    <source>
        <dbReference type="Proteomes" id="UP001142489"/>
    </source>
</evidence>
<evidence type="ECO:0000256" key="3">
    <source>
        <dbReference type="SAM" id="MobiDB-lite"/>
    </source>
</evidence>
<evidence type="ECO:0000313" key="6">
    <source>
        <dbReference type="EMBL" id="KAJ7306566.1"/>
    </source>
</evidence>
<dbReference type="InterPro" id="IPR002172">
    <property type="entry name" value="LDrepeatLR_classA_rpt"/>
</dbReference>
<dbReference type="SUPFAM" id="SSF49854">
    <property type="entry name" value="Spermadhesin, CUB domain"/>
    <property type="match status" value="1"/>
</dbReference>
<dbReference type="InterPro" id="IPR000859">
    <property type="entry name" value="CUB_dom"/>
</dbReference>
<feature type="compositionally biased region" description="Low complexity" evidence="3">
    <location>
        <begin position="289"/>
        <end position="336"/>
    </location>
</feature>
<dbReference type="OrthoDB" id="6514358at2759"/>
<comment type="caution">
    <text evidence="2">Lacks conserved residue(s) required for the propagation of feature annotation.</text>
</comment>
<dbReference type="PROSITE" id="PS01180">
    <property type="entry name" value="CUB"/>
    <property type="match status" value="1"/>
</dbReference>
<dbReference type="EMBL" id="JAPFRF010000020">
    <property type="protein sequence ID" value="KAJ7306566.1"/>
    <property type="molecule type" value="Genomic_DNA"/>
</dbReference>
<keyword evidence="7" id="KW-1185">Reference proteome</keyword>
<evidence type="ECO:0000256" key="4">
    <source>
        <dbReference type="SAM" id="SignalP"/>
    </source>
</evidence>
<reference evidence="6" key="1">
    <citation type="journal article" date="2023" name="DNA Res.">
        <title>Chromosome-level genome assembly of Phrynocephalus forsythii using third-generation DNA sequencing and Hi-C analysis.</title>
        <authorList>
            <person name="Qi Y."/>
            <person name="Zhao W."/>
            <person name="Zhao Y."/>
            <person name="Niu C."/>
            <person name="Cao S."/>
            <person name="Zhang Y."/>
        </authorList>
    </citation>
    <scope>NUCLEOTIDE SEQUENCE</scope>
    <source>
        <tissue evidence="6">Muscle</tissue>
    </source>
</reference>
<dbReference type="SMART" id="SM00042">
    <property type="entry name" value="CUB"/>
    <property type="match status" value="1"/>
</dbReference>
<feature type="region of interest" description="Disordered" evidence="3">
    <location>
        <begin position="250"/>
        <end position="336"/>
    </location>
</feature>